<dbReference type="GO" id="GO:0046930">
    <property type="term" value="C:pore complex"/>
    <property type="evidence" value="ECO:0007669"/>
    <property type="project" value="UniProtKB-KW"/>
</dbReference>
<dbReference type="Proteomes" id="UP000256294">
    <property type="component" value="Unassembled WGS sequence"/>
</dbReference>
<keyword evidence="7" id="KW-0626">Porin</keyword>
<evidence type="ECO:0000313" key="16">
    <source>
        <dbReference type="Proteomes" id="UP000256294"/>
    </source>
</evidence>
<keyword evidence="10" id="KW-0998">Cell outer membrane</keyword>
<evidence type="ECO:0000256" key="3">
    <source>
        <dbReference type="ARBA" id="ARBA00022448"/>
    </source>
</evidence>
<dbReference type="AlphaFoldDB" id="A0A3D9UGW8"/>
<dbReference type="InterPro" id="IPR011250">
    <property type="entry name" value="OMP/PagP_B-barrel"/>
</dbReference>
<dbReference type="InterPro" id="IPR006690">
    <property type="entry name" value="OMPA-like_CS"/>
</dbReference>
<dbReference type="InterPro" id="IPR050330">
    <property type="entry name" value="Bact_OuterMem_StrucFunc"/>
</dbReference>
<evidence type="ECO:0000259" key="14">
    <source>
        <dbReference type="PROSITE" id="PS51123"/>
    </source>
</evidence>
<dbReference type="SUPFAM" id="SSF56925">
    <property type="entry name" value="OMPA-like"/>
    <property type="match status" value="1"/>
</dbReference>
<dbReference type="GO" id="GO:0051701">
    <property type="term" value="P:biological process involved in interaction with host"/>
    <property type="evidence" value="ECO:0007669"/>
    <property type="project" value="UniProtKB-ARBA"/>
</dbReference>
<keyword evidence="8 12" id="KW-0472">Membrane</keyword>
<keyword evidence="9" id="KW-1015">Disulfide bond</keyword>
<keyword evidence="16" id="KW-1185">Reference proteome</keyword>
<dbReference type="Pfam" id="PF01389">
    <property type="entry name" value="OmpA_membrane"/>
    <property type="match status" value="1"/>
</dbReference>
<evidence type="ECO:0000256" key="10">
    <source>
        <dbReference type="ARBA" id="ARBA00023237"/>
    </source>
</evidence>
<comment type="caution">
    <text evidence="15">The sequence shown here is derived from an EMBL/GenBank/DDBJ whole genome shotgun (WGS) entry which is preliminary data.</text>
</comment>
<dbReference type="FunFam" id="3.30.1330.60:FF:000004">
    <property type="entry name" value="Outer membrane protein A"/>
    <property type="match status" value="1"/>
</dbReference>
<feature type="domain" description="OmpA-like" evidence="14">
    <location>
        <begin position="292"/>
        <end position="420"/>
    </location>
</feature>
<dbReference type="CDD" id="cd07185">
    <property type="entry name" value="OmpA_C-like"/>
    <property type="match status" value="1"/>
</dbReference>
<sequence>MKKTAIAVAVATFATIAQAAPKENTWYAGAKLGWSQFNKTKFTDFGSNAAISYPTRKPGLSPSGKPFKGDYRPTQPFAATGDAINRNQLGTGAYIGYQATPYLGFELGYDWLGRIKYKSSANNGDFRAQGVQLTAKLSVPVTNDLDVYTRLGGMVWHSKAAAHYNSKDISYTGEFFYDPKDINSYLYKYPSNAWSPTTDKVNVKTSSTGISPLIAIGAEYALTKNLATRLDYQWTPKVGRGGDGNSRLDGREAAIGARPNIGLLTVGISYRFGQDEAIPVATPVTPAPTPATEKKSFTLRSDVLFNFNKSTLKLEGKHELDNLYNQLTKIDPTQGHVLVIGYTDRIGSQRYNLPLSQKRAQSVVDYLVAKGIPANSIQAEGRGKEDPVTGSACNNIKIRAKLIDCLAPDRRVIINIQGTQEINQTQPKVSL</sequence>
<dbReference type="Gene3D" id="3.30.1330.60">
    <property type="entry name" value="OmpA-like domain"/>
    <property type="match status" value="1"/>
</dbReference>
<evidence type="ECO:0000256" key="6">
    <source>
        <dbReference type="ARBA" id="ARBA00023065"/>
    </source>
</evidence>
<dbReference type="InterPro" id="IPR036737">
    <property type="entry name" value="OmpA-like_sf"/>
</dbReference>
<dbReference type="RefSeq" id="WP_115827322.1">
    <property type="nucleotide sequence ID" value="NZ_QTUB01000001.1"/>
</dbReference>
<evidence type="ECO:0000256" key="1">
    <source>
        <dbReference type="ARBA" id="ARBA00004571"/>
    </source>
</evidence>
<evidence type="ECO:0000256" key="7">
    <source>
        <dbReference type="ARBA" id="ARBA00023114"/>
    </source>
</evidence>
<dbReference type="GO" id="GO:0006811">
    <property type="term" value="P:monoatomic ion transport"/>
    <property type="evidence" value="ECO:0007669"/>
    <property type="project" value="UniProtKB-KW"/>
</dbReference>
<keyword evidence="4" id="KW-1134">Transmembrane beta strand</keyword>
<dbReference type="GO" id="GO:0015288">
    <property type="term" value="F:porin activity"/>
    <property type="evidence" value="ECO:0007669"/>
    <property type="project" value="UniProtKB-KW"/>
</dbReference>
<dbReference type="PROSITE" id="PS01068">
    <property type="entry name" value="OMPA_1"/>
    <property type="match status" value="1"/>
</dbReference>
<keyword evidence="3" id="KW-0813">Transport</keyword>
<evidence type="ECO:0000256" key="4">
    <source>
        <dbReference type="ARBA" id="ARBA00022452"/>
    </source>
</evidence>
<feature type="chain" id="PRO_5017626638" description="Outer membrane protein A" evidence="13">
    <location>
        <begin position="20"/>
        <end position="431"/>
    </location>
</feature>
<dbReference type="Gene3D" id="2.40.160.20">
    <property type="match status" value="1"/>
</dbReference>
<evidence type="ECO:0000256" key="8">
    <source>
        <dbReference type="ARBA" id="ARBA00023136"/>
    </source>
</evidence>
<accession>A0A3D9UGW8</accession>
<dbReference type="Pfam" id="PF00691">
    <property type="entry name" value="OmpA"/>
    <property type="match status" value="1"/>
</dbReference>
<evidence type="ECO:0000256" key="2">
    <source>
        <dbReference type="ARBA" id="ARBA00005710"/>
    </source>
</evidence>
<evidence type="ECO:0000256" key="11">
    <source>
        <dbReference type="ARBA" id="ARBA00029539"/>
    </source>
</evidence>
<reference evidence="15 16" key="1">
    <citation type="submission" date="2018-08" db="EMBL/GenBank/DDBJ databases">
        <title>Genomic Encyclopedia of Archaeal and Bacterial Type Strains, Phase II (KMG-II): from individual species to whole genera.</title>
        <authorList>
            <person name="Goeker M."/>
        </authorList>
    </citation>
    <scope>NUCLEOTIDE SEQUENCE [LARGE SCALE GENOMIC DNA]</scope>
    <source>
        <strain evidence="15 16">DSM 17905</strain>
    </source>
</reference>
<evidence type="ECO:0000313" key="15">
    <source>
        <dbReference type="EMBL" id="REF28718.1"/>
    </source>
</evidence>
<evidence type="ECO:0000256" key="5">
    <source>
        <dbReference type="ARBA" id="ARBA00022692"/>
    </source>
</evidence>
<gene>
    <name evidence="15" type="ORF">BDD26_3676</name>
</gene>
<comment type="similarity">
    <text evidence="2">Belongs to the outer membrane OOP (TC 1.B.6) superfamily. OmpA family.</text>
</comment>
<feature type="signal peptide" evidence="13">
    <location>
        <begin position="1"/>
        <end position="19"/>
    </location>
</feature>
<evidence type="ECO:0000256" key="12">
    <source>
        <dbReference type="PROSITE-ProRule" id="PRU00473"/>
    </source>
</evidence>
<dbReference type="EMBL" id="QTUB01000001">
    <property type="protein sequence ID" value="REF28718.1"/>
    <property type="molecule type" value="Genomic_DNA"/>
</dbReference>
<keyword evidence="13" id="KW-0732">Signal</keyword>
<dbReference type="InterPro" id="IPR000498">
    <property type="entry name" value="OmpA-like_TM_dom"/>
</dbReference>
<keyword evidence="6" id="KW-0406">Ion transport</keyword>
<evidence type="ECO:0000256" key="13">
    <source>
        <dbReference type="SAM" id="SignalP"/>
    </source>
</evidence>
<dbReference type="PANTHER" id="PTHR30329:SF21">
    <property type="entry name" value="LIPOPROTEIN YIAD-RELATED"/>
    <property type="match status" value="1"/>
</dbReference>
<dbReference type="PROSITE" id="PS51123">
    <property type="entry name" value="OMPA_2"/>
    <property type="match status" value="1"/>
</dbReference>
<comment type="subcellular location">
    <subcellularLocation>
        <location evidence="1">Cell outer membrane</location>
        <topology evidence="1">Multi-pass membrane protein</topology>
    </subcellularLocation>
</comment>
<organism evidence="15 16">
    <name type="scientific">Xenorhabdus cabanillasii</name>
    <dbReference type="NCBI Taxonomy" id="351673"/>
    <lineage>
        <taxon>Bacteria</taxon>
        <taxon>Pseudomonadati</taxon>
        <taxon>Pseudomonadota</taxon>
        <taxon>Gammaproteobacteria</taxon>
        <taxon>Enterobacterales</taxon>
        <taxon>Morganellaceae</taxon>
        <taxon>Xenorhabdus</taxon>
    </lineage>
</organism>
<dbReference type="SUPFAM" id="SSF103088">
    <property type="entry name" value="OmpA-like"/>
    <property type="match status" value="1"/>
</dbReference>
<dbReference type="NCBIfam" id="NF008071">
    <property type="entry name" value="PRK10808.1"/>
    <property type="match status" value="1"/>
</dbReference>
<keyword evidence="5" id="KW-0812">Transmembrane</keyword>
<dbReference type="InterPro" id="IPR006665">
    <property type="entry name" value="OmpA-like"/>
</dbReference>
<dbReference type="InterPro" id="IPR006664">
    <property type="entry name" value="OMP_bac"/>
</dbReference>
<dbReference type="PANTHER" id="PTHR30329">
    <property type="entry name" value="STATOR ELEMENT OF FLAGELLAR MOTOR COMPLEX"/>
    <property type="match status" value="1"/>
</dbReference>
<name>A0A3D9UGW8_9GAMM</name>
<proteinExistence type="inferred from homology"/>
<protein>
    <recommendedName>
        <fullName evidence="11">Outer membrane protein A</fullName>
    </recommendedName>
</protein>
<dbReference type="GO" id="GO:0009279">
    <property type="term" value="C:cell outer membrane"/>
    <property type="evidence" value="ECO:0007669"/>
    <property type="project" value="UniProtKB-SubCell"/>
</dbReference>
<dbReference type="PRINTS" id="PR01021">
    <property type="entry name" value="OMPADOMAIN"/>
</dbReference>
<evidence type="ECO:0000256" key="9">
    <source>
        <dbReference type="ARBA" id="ARBA00023157"/>
    </source>
</evidence>